<evidence type="ECO:0000256" key="7">
    <source>
        <dbReference type="ARBA" id="ARBA00022729"/>
    </source>
</evidence>
<evidence type="ECO:0000256" key="3">
    <source>
        <dbReference type="ARBA" id="ARBA00007164"/>
    </source>
</evidence>
<accession>A0ABT9IWV5</accession>
<feature type="compositionally biased region" description="Low complexity" evidence="14">
    <location>
        <begin position="381"/>
        <end position="391"/>
    </location>
</feature>
<evidence type="ECO:0000256" key="14">
    <source>
        <dbReference type="SAM" id="MobiDB-lite"/>
    </source>
</evidence>
<keyword evidence="7" id="KW-0732">Signal</keyword>
<keyword evidence="10" id="KW-0573">Peptidoglycan synthesis</keyword>
<comment type="pathway">
    <text evidence="2">Cell wall biogenesis; peptidoglycan biosynthesis.</text>
</comment>
<comment type="caution">
    <text evidence="16">The sequence shown here is derived from an EMBL/GenBank/DDBJ whole genome shotgun (WGS) entry which is preliminary data.</text>
</comment>
<dbReference type="Proteomes" id="UP001231941">
    <property type="component" value="Unassembled WGS sequence"/>
</dbReference>
<dbReference type="PRINTS" id="PR00725">
    <property type="entry name" value="DADACBPTASE1"/>
</dbReference>
<evidence type="ECO:0000259" key="15">
    <source>
        <dbReference type="SMART" id="SM00936"/>
    </source>
</evidence>
<gene>
    <name evidence="16" type="ORF">Q5Y73_06435</name>
</gene>
<organism evidence="16 17">
    <name type="scientific">Chengkuizengella axinellae</name>
    <dbReference type="NCBI Taxonomy" id="3064388"/>
    <lineage>
        <taxon>Bacteria</taxon>
        <taxon>Bacillati</taxon>
        <taxon>Bacillota</taxon>
        <taxon>Bacilli</taxon>
        <taxon>Bacillales</taxon>
        <taxon>Paenibacillaceae</taxon>
        <taxon>Chengkuizengella</taxon>
    </lineage>
</organism>
<reference evidence="16 17" key="1">
    <citation type="submission" date="2023-08" db="EMBL/GenBank/DDBJ databases">
        <authorList>
            <person name="Park J.-S."/>
        </authorList>
    </citation>
    <scope>NUCLEOTIDE SEQUENCE [LARGE SCALE GENOMIC DNA]</scope>
    <source>
        <strain evidence="16 17">2205SS18-9</strain>
    </source>
</reference>
<keyword evidence="8 16" id="KW-0378">Hydrolase</keyword>
<feature type="region of interest" description="Disordered" evidence="14">
    <location>
        <begin position="375"/>
        <end position="410"/>
    </location>
</feature>
<dbReference type="Pfam" id="PF07943">
    <property type="entry name" value="PBP5_C"/>
    <property type="match status" value="1"/>
</dbReference>
<name>A0ABT9IWV5_9BACL</name>
<dbReference type="InterPro" id="IPR018044">
    <property type="entry name" value="Peptidase_S11"/>
</dbReference>
<evidence type="ECO:0000256" key="6">
    <source>
        <dbReference type="ARBA" id="ARBA00022670"/>
    </source>
</evidence>
<keyword evidence="9" id="KW-0133">Cell shape</keyword>
<keyword evidence="6" id="KW-0645">Protease</keyword>
<evidence type="ECO:0000256" key="8">
    <source>
        <dbReference type="ARBA" id="ARBA00022801"/>
    </source>
</evidence>
<evidence type="ECO:0000256" key="2">
    <source>
        <dbReference type="ARBA" id="ARBA00004752"/>
    </source>
</evidence>
<dbReference type="Pfam" id="PF00768">
    <property type="entry name" value="Peptidase_S11"/>
    <property type="match status" value="1"/>
</dbReference>
<dbReference type="EMBL" id="JAVAMP010000002">
    <property type="protein sequence ID" value="MDP5273733.1"/>
    <property type="molecule type" value="Genomic_DNA"/>
</dbReference>
<evidence type="ECO:0000256" key="5">
    <source>
        <dbReference type="ARBA" id="ARBA00022645"/>
    </source>
</evidence>
<evidence type="ECO:0000313" key="16">
    <source>
        <dbReference type="EMBL" id="MDP5273733.1"/>
    </source>
</evidence>
<evidence type="ECO:0000256" key="10">
    <source>
        <dbReference type="ARBA" id="ARBA00022984"/>
    </source>
</evidence>
<dbReference type="Gene3D" id="3.40.710.10">
    <property type="entry name" value="DD-peptidase/beta-lactamase superfamily"/>
    <property type="match status" value="1"/>
</dbReference>
<evidence type="ECO:0000313" key="17">
    <source>
        <dbReference type="Proteomes" id="UP001231941"/>
    </source>
</evidence>
<sequence>MLFPNQLIANEPEEQIDLAPNSHSAILMDADTGTIIFEKNAHDRLPPASITKVMTMLLIMEALDSGKIQKDEMVRTSELAASMGGSQIFLEVGEEMSVEDMLKGIAMASGNDASVAMAEKIAGSEEMFVQMMNDRAKQLGLENTNFVNSNGLPAAEHYSSAHDIAIMSKELLKHEEITQFTSKYQDYLRKDTDDPFWLVNTNKLVRFYQGADGLKTGYTSEAKYCLTATAKRNDMRVIAVVLGEPTTKSRNYEVSKLFDYAFSQYTNFPIFKPGEMIGSIPIEKGDVRNIDIVAKQQYSVLMKKGESKENIRHEIELEPELKAPVDLGQIVGKLTIYQNENKIKEIDLDSPMEVREASYWEILKRTVEKVLFVQKKEEQPENQPDNMNNENNQEDNSENKNENIEENNKE</sequence>
<dbReference type="SUPFAM" id="SSF69189">
    <property type="entry name" value="Penicillin-binding protein associated domain"/>
    <property type="match status" value="1"/>
</dbReference>
<evidence type="ECO:0000256" key="1">
    <source>
        <dbReference type="ARBA" id="ARBA00003217"/>
    </source>
</evidence>
<dbReference type="InterPro" id="IPR001967">
    <property type="entry name" value="Peptidase_S11_N"/>
</dbReference>
<evidence type="ECO:0000256" key="13">
    <source>
        <dbReference type="RuleBase" id="RU004016"/>
    </source>
</evidence>
<dbReference type="InterPro" id="IPR015956">
    <property type="entry name" value="Peniciliin-bd_prot_C_sf"/>
</dbReference>
<comment type="catalytic activity">
    <reaction evidence="12">
        <text>Preferential cleavage: (Ac)2-L-Lys-D-Ala-|-D-Ala. Also transpeptidation of peptidyl-alanyl moieties that are N-acyl substituents of D-alanine.</text>
        <dbReference type="EC" id="3.4.16.4"/>
    </reaction>
</comment>
<comment type="similarity">
    <text evidence="3 13">Belongs to the peptidase S11 family.</text>
</comment>
<dbReference type="InterPro" id="IPR012907">
    <property type="entry name" value="Peptidase_S11_C"/>
</dbReference>
<protein>
    <recommendedName>
        <fullName evidence="4">serine-type D-Ala-D-Ala carboxypeptidase</fullName>
        <ecNumber evidence="4">3.4.16.4</ecNumber>
    </recommendedName>
</protein>
<keyword evidence="5 16" id="KW-0121">Carboxypeptidase</keyword>
<dbReference type="InterPro" id="IPR037167">
    <property type="entry name" value="Peptidase_S11_C_sf"/>
</dbReference>
<feature type="domain" description="Peptidase S11 D-Ala-D-Ala carboxypeptidase A C-terminal" evidence="15">
    <location>
        <begin position="265"/>
        <end position="356"/>
    </location>
</feature>
<dbReference type="InterPro" id="IPR012338">
    <property type="entry name" value="Beta-lactam/transpept-like"/>
</dbReference>
<proteinExistence type="inferred from homology"/>
<comment type="function">
    <text evidence="1">Removes C-terminal D-alanyl residues from sugar-peptide cell wall precursors.</text>
</comment>
<evidence type="ECO:0000256" key="4">
    <source>
        <dbReference type="ARBA" id="ARBA00012448"/>
    </source>
</evidence>
<dbReference type="EC" id="3.4.16.4" evidence="4"/>
<dbReference type="PANTHER" id="PTHR21581:SF6">
    <property type="entry name" value="TRAFFICKING PROTEIN PARTICLE COMPLEX SUBUNIT 12"/>
    <property type="match status" value="1"/>
</dbReference>
<dbReference type="GO" id="GO:0004180">
    <property type="term" value="F:carboxypeptidase activity"/>
    <property type="evidence" value="ECO:0007669"/>
    <property type="project" value="UniProtKB-KW"/>
</dbReference>
<keyword evidence="11" id="KW-0961">Cell wall biogenesis/degradation</keyword>
<dbReference type="SUPFAM" id="SSF56601">
    <property type="entry name" value="beta-lactamase/transpeptidase-like"/>
    <property type="match status" value="1"/>
</dbReference>
<evidence type="ECO:0000256" key="12">
    <source>
        <dbReference type="ARBA" id="ARBA00034000"/>
    </source>
</evidence>
<keyword evidence="17" id="KW-1185">Reference proteome</keyword>
<feature type="compositionally biased region" description="Basic and acidic residues" evidence="14">
    <location>
        <begin position="397"/>
        <end position="410"/>
    </location>
</feature>
<dbReference type="PANTHER" id="PTHR21581">
    <property type="entry name" value="D-ALANYL-D-ALANINE CARBOXYPEPTIDASE"/>
    <property type="match status" value="1"/>
</dbReference>
<evidence type="ECO:0000256" key="9">
    <source>
        <dbReference type="ARBA" id="ARBA00022960"/>
    </source>
</evidence>
<dbReference type="Gene3D" id="2.60.410.10">
    <property type="entry name" value="D-Ala-D-Ala carboxypeptidase, C-terminal domain"/>
    <property type="match status" value="1"/>
</dbReference>
<evidence type="ECO:0000256" key="11">
    <source>
        <dbReference type="ARBA" id="ARBA00023316"/>
    </source>
</evidence>
<dbReference type="SMART" id="SM00936">
    <property type="entry name" value="PBP5_C"/>
    <property type="match status" value="1"/>
</dbReference>